<dbReference type="AlphaFoldDB" id="A0A0F7JVG2"/>
<dbReference type="InterPro" id="IPR009057">
    <property type="entry name" value="Homeodomain-like_sf"/>
</dbReference>
<dbReference type="SMART" id="SM00448">
    <property type="entry name" value="REC"/>
    <property type="match status" value="1"/>
</dbReference>
<protein>
    <submittedName>
        <fullName evidence="11">Fis family transcriptional regulator</fullName>
    </submittedName>
</protein>
<evidence type="ECO:0000256" key="6">
    <source>
        <dbReference type="ARBA" id="ARBA00023125"/>
    </source>
</evidence>
<dbReference type="InterPro" id="IPR001789">
    <property type="entry name" value="Sig_transdc_resp-reg_receiver"/>
</dbReference>
<evidence type="ECO:0000256" key="1">
    <source>
        <dbReference type="ARBA" id="ARBA00022553"/>
    </source>
</evidence>
<dbReference type="InterPro" id="IPR025944">
    <property type="entry name" value="Sigma_54_int_dom_CS"/>
</dbReference>
<name>A0A0F7JVG2_9GAMM</name>
<dbReference type="InterPro" id="IPR025943">
    <property type="entry name" value="Sigma_54_int_dom_ATP-bd_2"/>
</dbReference>
<sequence>MSDATVLIVEDDATLREALCDTLELSGYGVVSAVDGKSALKVLESKPVSLVISDVQMKPMDGHQLLAHIRSRFPTVPVLMMTAFGNIEKAVTAMRNGAADYLAKPFEPALLIEKVKTCIKQTQPVDEQVIAEDIRTRELLNLAGRVARSQATVSIGGESGTGKEVFARYIHRQSLCSDGPFVAINCAAIPDNMLEAMLFGYEKGAFTGAYSAAPGKFEQAQNGTLLLDEVSEMSLPLQAKLLRVLQEREVERLGGRKVIPLNVRILATTNRNLREEVAAGRFREDLFYRLNVFPLHLAPLRERPRDILPLARFLLHRICHSQQIAEPVLSEKAEQRLMEHSWPGNVRELDNVMQRALILCDGTEITPDALCFEMDLATSPQPAPAPVAAPAKENRGRLSEDLRSMEERMIIDALREDRGSRKEVAERLGISQRTLRYKIARLREAGVAIPG</sequence>
<dbReference type="Pfam" id="PF00072">
    <property type="entry name" value="Response_reg"/>
    <property type="match status" value="1"/>
</dbReference>
<dbReference type="InterPro" id="IPR058031">
    <property type="entry name" value="AAA_lid_NorR"/>
</dbReference>
<dbReference type="PATRIC" id="fig|1543721.4.peg.696"/>
<keyword evidence="5" id="KW-0805">Transcription regulation</keyword>
<dbReference type="PROSITE" id="PS00688">
    <property type="entry name" value="SIGMA54_INTERACT_3"/>
    <property type="match status" value="1"/>
</dbReference>
<feature type="domain" description="Response regulatory" evidence="10">
    <location>
        <begin position="5"/>
        <end position="119"/>
    </location>
</feature>
<keyword evidence="2" id="KW-0547">Nucleotide-binding</keyword>
<dbReference type="PROSITE" id="PS00676">
    <property type="entry name" value="SIGMA54_INTERACT_2"/>
    <property type="match status" value="1"/>
</dbReference>
<dbReference type="SUPFAM" id="SSF46689">
    <property type="entry name" value="Homeodomain-like"/>
    <property type="match status" value="1"/>
</dbReference>
<dbReference type="GO" id="GO:0005524">
    <property type="term" value="F:ATP binding"/>
    <property type="evidence" value="ECO:0007669"/>
    <property type="project" value="UniProtKB-KW"/>
</dbReference>
<organism evidence="11 12">
    <name type="scientific">Sedimenticola thiotaurini</name>
    <dbReference type="NCBI Taxonomy" id="1543721"/>
    <lineage>
        <taxon>Bacteria</taxon>
        <taxon>Pseudomonadati</taxon>
        <taxon>Pseudomonadota</taxon>
        <taxon>Gammaproteobacteria</taxon>
        <taxon>Chromatiales</taxon>
        <taxon>Sedimenticolaceae</taxon>
        <taxon>Sedimenticola</taxon>
    </lineage>
</organism>
<keyword evidence="6" id="KW-0238">DNA-binding</keyword>
<dbReference type="GO" id="GO:0006355">
    <property type="term" value="P:regulation of DNA-templated transcription"/>
    <property type="evidence" value="ECO:0007669"/>
    <property type="project" value="InterPro"/>
</dbReference>
<evidence type="ECO:0000256" key="3">
    <source>
        <dbReference type="ARBA" id="ARBA00022840"/>
    </source>
</evidence>
<dbReference type="Gene3D" id="1.10.10.60">
    <property type="entry name" value="Homeodomain-like"/>
    <property type="match status" value="1"/>
</dbReference>
<evidence type="ECO:0000313" key="11">
    <source>
        <dbReference type="EMBL" id="AKH19542.1"/>
    </source>
</evidence>
<evidence type="ECO:0000256" key="2">
    <source>
        <dbReference type="ARBA" id="ARBA00022741"/>
    </source>
</evidence>
<dbReference type="Gene3D" id="3.40.50.300">
    <property type="entry name" value="P-loop containing nucleotide triphosphate hydrolases"/>
    <property type="match status" value="1"/>
</dbReference>
<dbReference type="PROSITE" id="PS50110">
    <property type="entry name" value="RESPONSE_REGULATORY"/>
    <property type="match status" value="1"/>
</dbReference>
<dbReference type="GO" id="GO:0043565">
    <property type="term" value="F:sequence-specific DNA binding"/>
    <property type="evidence" value="ECO:0007669"/>
    <property type="project" value="InterPro"/>
</dbReference>
<feature type="modified residue" description="4-aspartylphosphate" evidence="8">
    <location>
        <position position="54"/>
    </location>
</feature>
<dbReference type="InterPro" id="IPR002078">
    <property type="entry name" value="Sigma_54_int"/>
</dbReference>
<reference evidence="11 12" key="1">
    <citation type="journal article" date="2015" name="Genome Announc.">
        <title>Complete Genome Sequence of Sedimenticola thiotaurini Strain SIP-G1, a Polyphosphate- and Polyhydroxyalkanoate-Accumulating Sulfur-Oxidizing Gammaproteobacterium Isolated from Salt Marsh Sediments.</title>
        <authorList>
            <person name="Flood B.E."/>
            <person name="Jones D.S."/>
            <person name="Bailey J.V."/>
        </authorList>
    </citation>
    <scope>NUCLEOTIDE SEQUENCE [LARGE SCALE GENOMIC DNA]</scope>
    <source>
        <strain evidence="11 12">SIP-G1</strain>
    </source>
</reference>
<dbReference type="GO" id="GO:0000160">
    <property type="term" value="P:phosphorelay signal transduction system"/>
    <property type="evidence" value="ECO:0007669"/>
    <property type="project" value="UniProtKB-KW"/>
</dbReference>
<dbReference type="InterPro" id="IPR027417">
    <property type="entry name" value="P-loop_NTPase"/>
</dbReference>
<evidence type="ECO:0000256" key="4">
    <source>
        <dbReference type="ARBA" id="ARBA00023012"/>
    </source>
</evidence>
<evidence type="ECO:0000256" key="7">
    <source>
        <dbReference type="ARBA" id="ARBA00023163"/>
    </source>
</evidence>
<evidence type="ECO:0000256" key="8">
    <source>
        <dbReference type="PROSITE-ProRule" id="PRU00169"/>
    </source>
</evidence>
<keyword evidence="7" id="KW-0804">Transcription</keyword>
<dbReference type="InterPro" id="IPR011991">
    <property type="entry name" value="ArsR-like_HTH"/>
</dbReference>
<feature type="domain" description="Sigma-54 factor interaction" evidence="9">
    <location>
        <begin position="129"/>
        <end position="358"/>
    </location>
</feature>
<dbReference type="FunFam" id="3.40.50.2300:FF:000018">
    <property type="entry name" value="DNA-binding transcriptional regulator NtrC"/>
    <property type="match status" value="1"/>
</dbReference>
<dbReference type="KEGG" id="seds:AAY24_03315"/>
<dbReference type="SMART" id="SM00382">
    <property type="entry name" value="AAA"/>
    <property type="match status" value="1"/>
</dbReference>
<dbReference type="PANTHER" id="PTHR32071">
    <property type="entry name" value="TRANSCRIPTIONAL REGULATORY PROTEIN"/>
    <property type="match status" value="1"/>
</dbReference>
<dbReference type="PRINTS" id="PR01590">
    <property type="entry name" value="HTHFIS"/>
</dbReference>
<accession>A0A0F7JVG2</accession>
<proteinExistence type="predicted"/>
<dbReference type="PROSITE" id="PS50045">
    <property type="entry name" value="SIGMA54_INTERACT_4"/>
    <property type="match status" value="1"/>
</dbReference>
<evidence type="ECO:0000313" key="12">
    <source>
        <dbReference type="Proteomes" id="UP000034410"/>
    </source>
</evidence>
<keyword evidence="4" id="KW-0902">Two-component regulatory system</keyword>
<gene>
    <name evidence="11" type="ORF">AAY24_03315</name>
</gene>
<keyword evidence="3" id="KW-0067">ATP-binding</keyword>
<dbReference type="CDD" id="cd00009">
    <property type="entry name" value="AAA"/>
    <property type="match status" value="1"/>
</dbReference>
<dbReference type="InterPro" id="IPR003593">
    <property type="entry name" value="AAA+_ATPase"/>
</dbReference>
<dbReference type="SUPFAM" id="SSF52172">
    <property type="entry name" value="CheY-like"/>
    <property type="match status" value="1"/>
</dbReference>
<evidence type="ECO:0000259" key="10">
    <source>
        <dbReference type="PROSITE" id="PS50110"/>
    </source>
</evidence>
<dbReference type="Pfam" id="PF25601">
    <property type="entry name" value="AAA_lid_14"/>
    <property type="match status" value="1"/>
</dbReference>
<dbReference type="OrthoDB" id="9804019at2"/>
<keyword evidence="12" id="KW-1185">Reference proteome</keyword>
<dbReference type="InterPro" id="IPR011006">
    <property type="entry name" value="CheY-like_superfamily"/>
</dbReference>
<dbReference type="Pfam" id="PF02954">
    <property type="entry name" value="HTH_8"/>
    <property type="match status" value="1"/>
</dbReference>
<dbReference type="PANTHER" id="PTHR32071:SF21">
    <property type="entry name" value="TRANSCRIPTIONAL REGULATORY PROTEIN FLGR"/>
    <property type="match status" value="1"/>
</dbReference>
<dbReference type="SUPFAM" id="SSF52540">
    <property type="entry name" value="P-loop containing nucleoside triphosphate hydrolases"/>
    <property type="match status" value="1"/>
</dbReference>
<dbReference type="Gene3D" id="1.10.8.60">
    <property type="match status" value="1"/>
</dbReference>
<evidence type="ECO:0000259" key="9">
    <source>
        <dbReference type="PROSITE" id="PS50045"/>
    </source>
</evidence>
<dbReference type="Gene3D" id="3.40.50.2300">
    <property type="match status" value="1"/>
</dbReference>
<dbReference type="Pfam" id="PF00158">
    <property type="entry name" value="Sigma54_activat"/>
    <property type="match status" value="1"/>
</dbReference>
<dbReference type="RefSeq" id="WP_046858479.1">
    <property type="nucleotide sequence ID" value="NZ_CP011412.1"/>
</dbReference>
<keyword evidence="1 8" id="KW-0597">Phosphoprotein</keyword>
<dbReference type="EMBL" id="CP011412">
    <property type="protein sequence ID" value="AKH19542.1"/>
    <property type="molecule type" value="Genomic_DNA"/>
</dbReference>
<evidence type="ECO:0000256" key="5">
    <source>
        <dbReference type="ARBA" id="ARBA00023015"/>
    </source>
</evidence>
<dbReference type="CDD" id="cd00090">
    <property type="entry name" value="HTH_ARSR"/>
    <property type="match status" value="1"/>
</dbReference>
<dbReference type="Proteomes" id="UP000034410">
    <property type="component" value="Chromosome"/>
</dbReference>
<dbReference type="FunFam" id="3.40.50.300:FF:000006">
    <property type="entry name" value="DNA-binding transcriptional regulator NtrC"/>
    <property type="match status" value="1"/>
</dbReference>
<dbReference type="InterPro" id="IPR002197">
    <property type="entry name" value="HTH_Fis"/>
</dbReference>